<organism evidence="1 2">
    <name type="scientific">Alistipes indistinctus YIT 12060</name>
    <dbReference type="NCBI Taxonomy" id="742725"/>
    <lineage>
        <taxon>Bacteria</taxon>
        <taxon>Pseudomonadati</taxon>
        <taxon>Bacteroidota</taxon>
        <taxon>Bacteroidia</taxon>
        <taxon>Bacteroidales</taxon>
        <taxon>Rikenellaceae</taxon>
        <taxon>Alistipes</taxon>
    </lineage>
</organism>
<dbReference type="Proteomes" id="UP000006008">
    <property type="component" value="Unassembled WGS sequence"/>
</dbReference>
<sequence length="74" mass="8554">MKKQIVFKDSIDDSEMSLSISPDNDGYILAITSTSGYGDDVWFSPGDFFEFLNECQQFYVDNERRKYPLPQGEK</sequence>
<dbReference type="STRING" id="742725.HMPREF9450_02095"/>
<dbReference type="EMBL" id="ADLD01000013">
    <property type="protein sequence ID" value="EHB92046.1"/>
    <property type="molecule type" value="Genomic_DNA"/>
</dbReference>
<reference evidence="1 2" key="1">
    <citation type="submission" date="2011-08" db="EMBL/GenBank/DDBJ databases">
        <title>The Genome Sequence of Alistipes indistinctus YIT 12060.</title>
        <authorList>
            <consortium name="The Broad Institute Genome Sequencing Platform"/>
            <person name="Earl A."/>
            <person name="Ward D."/>
            <person name="Feldgarden M."/>
            <person name="Gevers D."/>
            <person name="Morotomi M."/>
            <person name="Young S.K."/>
            <person name="Zeng Q."/>
            <person name="Gargeya S."/>
            <person name="Fitzgerald M."/>
            <person name="Haas B."/>
            <person name="Abouelleil A."/>
            <person name="Alvarado L."/>
            <person name="Arachchi H.M."/>
            <person name="Berlin A."/>
            <person name="Brown A."/>
            <person name="Chapman S.B."/>
            <person name="Chen Z."/>
            <person name="Dunbar C."/>
            <person name="Freedman E."/>
            <person name="Gearin G."/>
            <person name="Gellesch M."/>
            <person name="Goldberg J."/>
            <person name="Griggs A."/>
            <person name="Gujja S."/>
            <person name="Heiman D."/>
            <person name="Howarth C."/>
            <person name="Larson L."/>
            <person name="Lui A."/>
            <person name="MacDonald P.J.P."/>
            <person name="Montmayeur A."/>
            <person name="Murphy C."/>
            <person name="Neiman D."/>
            <person name="Pearson M."/>
            <person name="Priest M."/>
            <person name="Roberts A."/>
            <person name="Saif S."/>
            <person name="Shea T."/>
            <person name="Shenoy N."/>
            <person name="Sisk P."/>
            <person name="Stolte C."/>
            <person name="Sykes S."/>
            <person name="Wortman J."/>
            <person name="Nusbaum C."/>
            <person name="Birren B."/>
        </authorList>
    </citation>
    <scope>NUCLEOTIDE SEQUENCE [LARGE SCALE GENOMIC DNA]</scope>
    <source>
        <strain evidence="1 2">YIT 12060</strain>
    </source>
</reference>
<gene>
    <name evidence="1" type="ORF">HMPREF9450_02095</name>
</gene>
<dbReference type="GeneID" id="92814884"/>
<proteinExistence type="predicted"/>
<dbReference type="RefSeq" id="WP_009134901.1">
    <property type="nucleotide sequence ID" value="NZ_CP102250.1"/>
</dbReference>
<comment type="caution">
    <text evidence="1">The sequence shown here is derived from an EMBL/GenBank/DDBJ whole genome shotgun (WGS) entry which is preliminary data.</text>
</comment>
<keyword evidence="2" id="KW-1185">Reference proteome</keyword>
<evidence type="ECO:0000313" key="2">
    <source>
        <dbReference type="Proteomes" id="UP000006008"/>
    </source>
</evidence>
<evidence type="ECO:0000313" key="1">
    <source>
        <dbReference type="EMBL" id="EHB92046.1"/>
    </source>
</evidence>
<dbReference type="HOGENOM" id="CLU_2679511_0_0_10"/>
<protein>
    <submittedName>
        <fullName evidence="1">Uncharacterized protein</fullName>
    </submittedName>
</protein>
<accession>G5H909</accession>
<name>G5H909_9BACT</name>
<dbReference type="AlphaFoldDB" id="G5H909"/>